<evidence type="ECO:0000256" key="5">
    <source>
        <dbReference type="ARBA" id="ARBA00022764"/>
    </source>
</evidence>
<dbReference type="Proteomes" id="UP000864563">
    <property type="component" value="Unassembled WGS sequence"/>
</dbReference>
<dbReference type="InterPro" id="IPR008962">
    <property type="entry name" value="PapD-like_sf"/>
</dbReference>
<dbReference type="InterPro" id="IPR013783">
    <property type="entry name" value="Ig-like_fold"/>
</dbReference>
<organism evidence="11">
    <name type="scientific">Citrobacter farmeri</name>
    <dbReference type="NCBI Taxonomy" id="67824"/>
    <lineage>
        <taxon>Bacteria</taxon>
        <taxon>Pseudomonadati</taxon>
        <taxon>Pseudomonadota</taxon>
        <taxon>Gammaproteobacteria</taxon>
        <taxon>Enterobacterales</taxon>
        <taxon>Enterobacteriaceae</taxon>
        <taxon>Citrobacter</taxon>
    </lineage>
</organism>
<dbReference type="OrthoDB" id="9131059at2"/>
<name>A0A8H9TUF1_9ENTR</name>
<dbReference type="InterPro" id="IPR001829">
    <property type="entry name" value="Pili_assmbl_chaperone_bac"/>
</dbReference>
<reference evidence="11" key="2">
    <citation type="submission" date="2020-11" db="EMBL/GenBank/DDBJ databases">
        <authorList>
            <consortium name="NCBI Pathogen Detection Project"/>
        </authorList>
    </citation>
    <scope>NUCLEOTIDE SEQUENCE</scope>
    <source>
        <strain evidence="11">YDC697-2</strain>
    </source>
</reference>
<evidence type="ECO:0000259" key="9">
    <source>
        <dbReference type="Pfam" id="PF00345"/>
    </source>
</evidence>
<comment type="subcellular location">
    <subcellularLocation>
        <location evidence="1 7">Periplasm</location>
    </subcellularLocation>
</comment>
<dbReference type="SUPFAM" id="SSF49354">
    <property type="entry name" value="PapD-like"/>
    <property type="match status" value="1"/>
</dbReference>
<sequence length="230" mass="25593">MLLRIFLLTSLYLSGMTPVNAGGIQIGKTRVIYNANDKEVALPIINKSDDSPWLVQSWVDTGDGKTRGPFIITPPLFRLDAQKEQSLRIIWSGAAVPENRESLFYVNIRTIPASDKENESKNILRLIYKTRLKLFYRPQGLKGTPTKACEKLKFTRTGQTLRIDNLSGYHTVFDSLLIDNKSLTRADTVAPGSTVTLALPADTAGNHLVWRCISDYGNATEAFSFSLKQG</sequence>
<dbReference type="GO" id="GO:0030288">
    <property type="term" value="C:outer membrane-bounded periplasmic space"/>
    <property type="evidence" value="ECO:0007669"/>
    <property type="project" value="InterPro"/>
</dbReference>
<feature type="domain" description="Pili assembly chaperone C-terminal" evidence="10">
    <location>
        <begin position="163"/>
        <end position="220"/>
    </location>
</feature>
<comment type="caution">
    <text evidence="11">The sequence shown here is derived from an EMBL/GenBank/DDBJ whole genome shotgun (WGS) entry which is preliminary data.</text>
</comment>
<dbReference type="GO" id="GO:0071555">
    <property type="term" value="P:cell wall organization"/>
    <property type="evidence" value="ECO:0007669"/>
    <property type="project" value="InterPro"/>
</dbReference>
<feature type="chain" id="PRO_5034054091" evidence="8">
    <location>
        <begin position="22"/>
        <end position="230"/>
    </location>
</feature>
<dbReference type="Gene3D" id="2.60.40.10">
    <property type="entry name" value="Immunoglobulins"/>
    <property type="match status" value="2"/>
</dbReference>
<comment type="similarity">
    <text evidence="2 7">Belongs to the periplasmic pilus chaperone family.</text>
</comment>
<dbReference type="Pfam" id="PF02753">
    <property type="entry name" value="PapD_C"/>
    <property type="match status" value="1"/>
</dbReference>
<dbReference type="Pfam" id="PF00345">
    <property type="entry name" value="PapD_N"/>
    <property type="match status" value="1"/>
</dbReference>
<keyword evidence="3" id="KW-1029">Fimbrium biogenesis</keyword>
<dbReference type="KEGG" id="cfar:CI104_15460"/>
<evidence type="ECO:0000313" key="11">
    <source>
        <dbReference type="EMBL" id="HAT1584679.1"/>
    </source>
</evidence>
<dbReference type="PANTHER" id="PTHR30251">
    <property type="entry name" value="PILUS ASSEMBLY CHAPERONE"/>
    <property type="match status" value="1"/>
</dbReference>
<dbReference type="InterPro" id="IPR016148">
    <property type="entry name" value="Pili_assmbl_chaperone_C"/>
</dbReference>
<evidence type="ECO:0000256" key="7">
    <source>
        <dbReference type="RuleBase" id="RU003918"/>
    </source>
</evidence>
<dbReference type="SUPFAM" id="SSF49584">
    <property type="entry name" value="Periplasmic chaperone C-domain"/>
    <property type="match status" value="1"/>
</dbReference>
<evidence type="ECO:0000256" key="6">
    <source>
        <dbReference type="ARBA" id="ARBA00023186"/>
    </source>
</evidence>
<evidence type="ECO:0000256" key="8">
    <source>
        <dbReference type="SAM" id="SignalP"/>
    </source>
</evidence>
<proteinExistence type="inferred from homology"/>
<dbReference type="GeneID" id="92972820"/>
<dbReference type="PANTHER" id="PTHR30251:SF11">
    <property type="entry name" value="CHAPERONE PROTEIN FIMC-RELATED"/>
    <property type="match status" value="1"/>
</dbReference>
<dbReference type="FunFam" id="2.60.40.10:FF:000458">
    <property type="entry name" value="Molecular chaperone FimC"/>
    <property type="match status" value="1"/>
</dbReference>
<evidence type="ECO:0000256" key="4">
    <source>
        <dbReference type="ARBA" id="ARBA00022729"/>
    </source>
</evidence>
<dbReference type="InterPro" id="IPR036316">
    <property type="entry name" value="Pili_assmbl_chap_C_dom_sf"/>
</dbReference>
<dbReference type="InterPro" id="IPR050643">
    <property type="entry name" value="Periplasmic_pilus_chap"/>
</dbReference>
<dbReference type="InterPro" id="IPR018046">
    <property type="entry name" value="Pili_assmbl_chaperone_CS"/>
</dbReference>
<dbReference type="InterPro" id="IPR016147">
    <property type="entry name" value="Pili_assmbl_chaperone_N"/>
</dbReference>
<reference evidence="11" key="1">
    <citation type="journal article" date="2018" name="Genome Biol.">
        <title>SKESA: strategic k-mer extension for scrupulous assemblies.</title>
        <authorList>
            <person name="Souvorov A."/>
            <person name="Agarwala R."/>
            <person name="Lipman D.J."/>
        </authorList>
    </citation>
    <scope>NUCLEOTIDE SEQUENCE</scope>
    <source>
        <strain evidence="11">YDC697-2</strain>
    </source>
</reference>
<dbReference type="AlphaFoldDB" id="A0A8H9TUF1"/>
<dbReference type="PROSITE" id="PS00635">
    <property type="entry name" value="PILI_CHAPERONE"/>
    <property type="match status" value="1"/>
</dbReference>
<keyword evidence="6 7" id="KW-0143">Chaperone</keyword>
<evidence type="ECO:0000259" key="10">
    <source>
        <dbReference type="Pfam" id="PF02753"/>
    </source>
</evidence>
<keyword evidence="5" id="KW-0574">Periplasm</keyword>
<accession>A0A8H9TUF1</accession>
<gene>
    <name evidence="11" type="ORF">I8Y00_000985</name>
</gene>
<feature type="domain" description="Pili assembly chaperone N-terminal" evidence="9">
    <location>
        <begin position="23"/>
        <end position="142"/>
    </location>
</feature>
<evidence type="ECO:0000256" key="3">
    <source>
        <dbReference type="ARBA" id="ARBA00022558"/>
    </source>
</evidence>
<dbReference type="PRINTS" id="PR00969">
    <property type="entry name" value="CHAPERONPILI"/>
</dbReference>
<evidence type="ECO:0000256" key="2">
    <source>
        <dbReference type="ARBA" id="ARBA00007399"/>
    </source>
</evidence>
<dbReference type="EMBL" id="DACSDU010000003">
    <property type="protein sequence ID" value="HAT1584679.1"/>
    <property type="molecule type" value="Genomic_DNA"/>
</dbReference>
<dbReference type="RefSeq" id="WP_042318384.1">
    <property type="nucleotide sequence ID" value="NZ_CABMNX010000001.1"/>
</dbReference>
<protein>
    <submittedName>
        <fullName evidence="11">Molecular chaperone</fullName>
    </submittedName>
</protein>
<evidence type="ECO:0000256" key="1">
    <source>
        <dbReference type="ARBA" id="ARBA00004418"/>
    </source>
</evidence>
<keyword evidence="4 8" id="KW-0732">Signal</keyword>
<feature type="signal peptide" evidence="8">
    <location>
        <begin position="1"/>
        <end position="21"/>
    </location>
</feature>